<gene>
    <name evidence="2" type="ORF">MENT_LOCUS10414</name>
</gene>
<evidence type="ECO:0000256" key="1">
    <source>
        <dbReference type="SAM" id="SignalP"/>
    </source>
</evidence>
<dbReference type="EMBL" id="CAJEWN010000048">
    <property type="protein sequence ID" value="CAD2151488.1"/>
    <property type="molecule type" value="Genomic_DNA"/>
</dbReference>
<evidence type="ECO:0000313" key="3">
    <source>
        <dbReference type="Proteomes" id="UP000580250"/>
    </source>
</evidence>
<organism evidence="2 3">
    <name type="scientific">Meloidogyne enterolobii</name>
    <name type="common">Root-knot nematode worm</name>
    <name type="synonym">Meloidogyne mayaguensis</name>
    <dbReference type="NCBI Taxonomy" id="390850"/>
    <lineage>
        <taxon>Eukaryota</taxon>
        <taxon>Metazoa</taxon>
        <taxon>Ecdysozoa</taxon>
        <taxon>Nematoda</taxon>
        <taxon>Chromadorea</taxon>
        <taxon>Rhabditida</taxon>
        <taxon>Tylenchina</taxon>
        <taxon>Tylenchomorpha</taxon>
        <taxon>Tylenchoidea</taxon>
        <taxon>Meloidogynidae</taxon>
        <taxon>Meloidogyninae</taxon>
        <taxon>Meloidogyne</taxon>
    </lineage>
</organism>
<feature type="signal peptide" evidence="1">
    <location>
        <begin position="1"/>
        <end position="22"/>
    </location>
</feature>
<name>A0A6V7UBB2_MELEN</name>
<keyword evidence="1" id="KW-0732">Signal</keyword>
<dbReference type="Proteomes" id="UP000580250">
    <property type="component" value="Unassembled WGS sequence"/>
</dbReference>
<comment type="caution">
    <text evidence="2">The sequence shown here is derived from an EMBL/GenBank/DDBJ whole genome shotgun (WGS) entry which is preliminary data.</text>
</comment>
<proteinExistence type="predicted"/>
<protein>
    <submittedName>
        <fullName evidence="2">Uncharacterized protein</fullName>
    </submittedName>
</protein>
<sequence>MLKIKFILKFFILILTIKLCNSSPWSAYNNPYGMNQGYPQYWNRISPSMMNPYGQYGNRFYGNGGMQGLNPFYGRNTQPINGYNPYNNYFPYYRGQNRFISSLSYPYRTFGGPFT</sequence>
<reference evidence="2 3" key="1">
    <citation type="submission" date="2020-08" db="EMBL/GenBank/DDBJ databases">
        <authorList>
            <person name="Koutsovoulos G."/>
            <person name="Danchin GJ E."/>
        </authorList>
    </citation>
    <scope>NUCLEOTIDE SEQUENCE [LARGE SCALE GENOMIC DNA]</scope>
</reference>
<accession>A0A6V7UBB2</accession>
<dbReference type="AlphaFoldDB" id="A0A6V7UBB2"/>
<feature type="chain" id="PRO_5028009840" evidence="1">
    <location>
        <begin position="23"/>
        <end position="115"/>
    </location>
</feature>
<evidence type="ECO:0000313" key="2">
    <source>
        <dbReference type="EMBL" id="CAD2151488.1"/>
    </source>
</evidence>